<organism evidence="3 4">
    <name type="scientific">Colwellia psychrerythraea</name>
    <name type="common">Vibrio psychroerythus</name>
    <dbReference type="NCBI Taxonomy" id="28229"/>
    <lineage>
        <taxon>Bacteria</taxon>
        <taxon>Pseudomonadati</taxon>
        <taxon>Pseudomonadota</taxon>
        <taxon>Gammaproteobacteria</taxon>
        <taxon>Alteromonadales</taxon>
        <taxon>Colwelliaceae</taxon>
        <taxon>Colwellia</taxon>
    </lineage>
</organism>
<dbReference type="OrthoDB" id="7254531at2"/>
<proteinExistence type="predicted"/>
<dbReference type="InterPro" id="IPR045376">
    <property type="entry name" value="Maf_N"/>
</dbReference>
<dbReference type="InterPro" id="IPR002826">
    <property type="entry name" value="MptE-like"/>
</dbReference>
<evidence type="ECO:0008006" key="5">
    <source>
        <dbReference type="Google" id="ProtNLM"/>
    </source>
</evidence>
<evidence type="ECO:0000259" key="2">
    <source>
        <dbReference type="Pfam" id="PF20157"/>
    </source>
</evidence>
<dbReference type="AlphaFoldDB" id="A0A099L2B7"/>
<evidence type="ECO:0000259" key="1">
    <source>
        <dbReference type="Pfam" id="PF01973"/>
    </source>
</evidence>
<accession>A0A099L2B7</accession>
<dbReference type="Proteomes" id="UP000029868">
    <property type="component" value="Unassembled WGS sequence"/>
</dbReference>
<reference evidence="3 4" key="1">
    <citation type="submission" date="2014-08" db="EMBL/GenBank/DDBJ databases">
        <title>Genomic and Phenotypic Diversity of Colwellia psychrerythraea strains from Disparate Marine Basins.</title>
        <authorList>
            <person name="Techtmann S.M."/>
            <person name="Stelling S.C."/>
            <person name="Utturkar S.M."/>
            <person name="Alshibli N."/>
            <person name="Harris A."/>
            <person name="Brown S.D."/>
            <person name="Hazen T.C."/>
        </authorList>
    </citation>
    <scope>NUCLEOTIDE SEQUENCE [LARGE SCALE GENOMIC DNA]</scope>
    <source>
        <strain evidence="3 4">GAB14E</strain>
    </source>
</reference>
<dbReference type="PANTHER" id="PTHR41786:SF1">
    <property type="entry name" value="6-HYDROXYMETHYLPTERIN DIPHOSPHOKINASE MPTE-LIKE DOMAIN-CONTAINING PROTEIN"/>
    <property type="match status" value="1"/>
</dbReference>
<dbReference type="PATRIC" id="fig|28229.3.peg.631"/>
<feature type="domain" description="Glycosyltransferase Maf N-terminal" evidence="2">
    <location>
        <begin position="19"/>
        <end position="241"/>
    </location>
</feature>
<protein>
    <recommendedName>
        <fullName evidence="5">DUF115 domain-containing protein</fullName>
    </recommendedName>
</protein>
<feature type="domain" description="6-hydroxymethylpterin diphosphokinase MptE-like" evidence="1">
    <location>
        <begin position="259"/>
        <end position="440"/>
    </location>
</feature>
<dbReference type="RefSeq" id="WP_052093436.1">
    <property type="nucleotide sequence ID" value="NZ_JQEC01000004.1"/>
</dbReference>
<name>A0A099L2B7_COLPS</name>
<evidence type="ECO:0000313" key="3">
    <source>
        <dbReference type="EMBL" id="KGJ97001.1"/>
    </source>
</evidence>
<gene>
    <name evidence="3" type="ORF">GAB14E_1469</name>
</gene>
<evidence type="ECO:0000313" key="4">
    <source>
        <dbReference type="Proteomes" id="UP000029868"/>
    </source>
</evidence>
<comment type="caution">
    <text evidence="3">The sequence shown here is derived from an EMBL/GenBank/DDBJ whole genome shotgun (WGS) entry which is preliminary data.</text>
</comment>
<dbReference type="Gene3D" id="3.90.1480.10">
    <property type="entry name" value="Alpha-2,3-sialyltransferase"/>
    <property type="match status" value="1"/>
</dbReference>
<sequence length="669" mass="77718">MLDTSSFALEKMILLATLQANLDSLKVYVPEIYQQFKSYTPENTWVVIDDDGNPNLFNNNKCVYENNAREFCRAQVEQYMAMPDVYVLDIPVEQRLLNRYDHTRVLSKISEKRKTENPIRSRHYMDEERLDLLLILGMGLGYQVEELIQQKKIQNLLLCEPSCDVFYAMLHCLELKPIIESCKALGGTVTFTIGGNALDPVNAISQFFQNYGHGHIGRFYIFKHYDSVTNDETIKQLKQLGYRLLFGWGFMEDEINGLKHTLANIQSGYKVCKTKNEFTNKTPQRPVFIAANGPSLDYCMGFLRENQNELIIISCGTTLKALLKNNITPDIHVEMERQISLVKYIEGIEQQQEKSLVKLKDIQLVALNTVHPEVLEKFKSPLLLTKNADVGGVFIESIDKLGLYAITKYPNPTCVNSAMELVTLLGFKEIYLLGTDFGYASKEHHHSKDSVYYDKEYELKDTIDAKMTDDLSRKGNFREFVHTNAVYDSTRINLEFLLSKNRDVNVYNTADGAYITLTEPRKIENIKFSSKQENKQEFLKRLLDDAFDNQQLELSNVVQTLKESSHVLKVTLEQFVLKMDKQVSSREELADIFADQYSLLKELSKREEYKFNYWLIQGTFRYYQSMIMSHSYLYGDLNTRNDFMNYCLHEFKEHLTYLYNEFLTTYNKV</sequence>
<dbReference type="EMBL" id="JQEC01000004">
    <property type="protein sequence ID" value="KGJ97001.1"/>
    <property type="molecule type" value="Genomic_DNA"/>
</dbReference>
<dbReference type="Pfam" id="PF20157">
    <property type="entry name" value="Maf_flag10_N"/>
    <property type="match status" value="1"/>
</dbReference>
<dbReference type="Pfam" id="PF01973">
    <property type="entry name" value="MptE-like"/>
    <property type="match status" value="1"/>
</dbReference>
<dbReference type="PANTHER" id="PTHR41786">
    <property type="entry name" value="MOTILITY ACCESSORY FACTOR MAF"/>
    <property type="match status" value="1"/>
</dbReference>